<evidence type="ECO:0000313" key="1">
    <source>
        <dbReference type="EMBL" id="AHI23817.1"/>
    </source>
</evidence>
<dbReference type="AlphaFoldDB" id="W5Y3J8"/>
<dbReference type="EMBL" id="CP004353">
    <property type="protein sequence ID" value="AHI23817.1"/>
    <property type="molecule type" value="Genomic_DNA"/>
</dbReference>
<sequence length="277" mass="29720">MSLAAPKLIVSDVDGTLIDSRERVSRRLREALATFSAGGGYFALATGRPPRWLFPVLEQLPLRPICVCANGAVLYDSDSDRILTTRALSPSAMLELVGSAREALSAHGGVGVAVERAGVSAFDREAELFLVTPEYEHAWVSDEHGMGSEEEVLSQPAIKLLLRNDKLTAQEMYDLVRPAIPADLAHVTFSIGYGLLEVSAPGVTKQTGVADLAAILGIERAEIMAFGDMPNDIEMLSWAGRGYAMGNAREAVKAAADEVTTSNDEFGVARVIEALYR</sequence>
<name>W5Y3J8_9CORY</name>
<dbReference type="HOGENOM" id="CLU_044146_0_0_11"/>
<dbReference type="Proteomes" id="UP000019222">
    <property type="component" value="Chromosome"/>
</dbReference>
<dbReference type="SUPFAM" id="SSF56784">
    <property type="entry name" value="HAD-like"/>
    <property type="match status" value="1"/>
</dbReference>
<dbReference type="SFLD" id="SFLDG01140">
    <property type="entry name" value="C2.B:_Phosphomannomutase_and_P"/>
    <property type="match status" value="1"/>
</dbReference>
<gene>
    <name evidence="1" type="ORF">B843_12205</name>
</gene>
<dbReference type="Gene3D" id="3.30.1240.10">
    <property type="match status" value="1"/>
</dbReference>
<dbReference type="GO" id="GO:0000287">
    <property type="term" value="F:magnesium ion binding"/>
    <property type="evidence" value="ECO:0007669"/>
    <property type="project" value="TreeGrafter"/>
</dbReference>
<dbReference type="NCBIfam" id="TIGR00099">
    <property type="entry name" value="Cof-subfamily"/>
    <property type="match status" value="1"/>
</dbReference>
<dbReference type="STRING" id="1224164.B843_12205"/>
<dbReference type="PANTHER" id="PTHR10000">
    <property type="entry name" value="PHOSPHOSERINE PHOSPHATASE"/>
    <property type="match status" value="1"/>
</dbReference>
<dbReference type="InterPro" id="IPR006379">
    <property type="entry name" value="HAD-SF_hydro_IIB"/>
</dbReference>
<dbReference type="GO" id="GO:0005829">
    <property type="term" value="C:cytosol"/>
    <property type="evidence" value="ECO:0007669"/>
    <property type="project" value="TreeGrafter"/>
</dbReference>
<dbReference type="InterPro" id="IPR023214">
    <property type="entry name" value="HAD_sf"/>
</dbReference>
<dbReference type="NCBIfam" id="TIGR01484">
    <property type="entry name" value="HAD-SF-IIB"/>
    <property type="match status" value="1"/>
</dbReference>
<keyword evidence="2" id="KW-1185">Reference proteome</keyword>
<dbReference type="InterPro" id="IPR000150">
    <property type="entry name" value="Cof"/>
</dbReference>
<dbReference type="InterPro" id="IPR036412">
    <property type="entry name" value="HAD-like_sf"/>
</dbReference>
<protein>
    <recommendedName>
        <fullName evidence="3">HAD superfamily hydrolase</fullName>
    </recommendedName>
</protein>
<dbReference type="KEGG" id="cvt:B843_12205"/>
<dbReference type="PANTHER" id="PTHR10000:SF8">
    <property type="entry name" value="HAD SUPERFAMILY HYDROLASE-LIKE, TYPE 3"/>
    <property type="match status" value="1"/>
</dbReference>
<evidence type="ECO:0000313" key="2">
    <source>
        <dbReference type="Proteomes" id="UP000019222"/>
    </source>
</evidence>
<dbReference type="SFLD" id="SFLDS00003">
    <property type="entry name" value="Haloacid_Dehalogenase"/>
    <property type="match status" value="1"/>
</dbReference>
<accession>W5Y3J8</accession>
<dbReference type="GO" id="GO:0016791">
    <property type="term" value="F:phosphatase activity"/>
    <property type="evidence" value="ECO:0007669"/>
    <property type="project" value="UniProtKB-ARBA"/>
</dbReference>
<evidence type="ECO:0008006" key="3">
    <source>
        <dbReference type="Google" id="ProtNLM"/>
    </source>
</evidence>
<dbReference type="eggNOG" id="COG0561">
    <property type="taxonomic scope" value="Bacteria"/>
</dbReference>
<organism evidence="1 2">
    <name type="scientific">Corynebacterium vitaeruminis DSM 20294</name>
    <dbReference type="NCBI Taxonomy" id="1224164"/>
    <lineage>
        <taxon>Bacteria</taxon>
        <taxon>Bacillati</taxon>
        <taxon>Actinomycetota</taxon>
        <taxon>Actinomycetes</taxon>
        <taxon>Mycobacteriales</taxon>
        <taxon>Corynebacteriaceae</taxon>
        <taxon>Corynebacterium</taxon>
    </lineage>
</organism>
<dbReference type="CDD" id="cd07516">
    <property type="entry name" value="HAD_Pase"/>
    <property type="match status" value="1"/>
</dbReference>
<proteinExistence type="predicted"/>
<reference evidence="1 2" key="1">
    <citation type="submission" date="2013-02" db="EMBL/GenBank/DDBJ databases">
        <title>The complete genome sequence of Corynebacterium vitaeruminis DSM 20294.</title>
        <authorList>
            <person name="Ruckert C."/>
            <person name="Albersmeier A."/>
            <person name="Kalinowski J."/>
        </authorList>
    </citation>
    <scope>NUCLEOTIDE SEQUENCE [LARGE SCALE GENOMIC DNA]</scope>
    <source>
        <strain evidence="2">ATCC 10234</strain>
    </source>
</reference>
<dbReference type="PATRIC" id="fig|1224164.3.peg.2462"/>
<dbReference type="RefSeq" id="WP_025253797.1">
    <property type="nucleotide sequence ID" value="NZ_CP004353.1"/>
</dbReference>
<dbReference type="Pfam" id="PF08282">
    <property type="entry name" value="Hydrolase_3"/>
    <property type="match status" value="1"/>
</dbReference>
<dbReference type="Gene3D" id="3.40.50.1000">
    <property type="entry name" value="HAD superfamily/HAD-like"/>
    <property type="match status" value="1"/>
</dbReference>